<gene>
    <name evidence="2" type="ORF">Tasa_016_029</name>
</gene>
<dbReference type="CDD" id="cd06223">
    <property type="entry name" value="PRTases_typeI"/>
    <property type="match status" value="1"/>
</dbReference>
<dbReference type="PANTHER" id="PTHR43218">
    <property type="entry name" value="PHOSPHORIBOSYLTRANSFERASE-RELATED"/>
    <property type="match status" value="1"/>
</dbReference>
<organism evidence="2 3">
    <name type="scientific">Tanticharoenia sakaeratensis NBRC 103193</name>
    <dbReference type="NCBI Taxonomy" id="1231623"/>
    <lineage>
        <taxon>Bacteria</taxon>
        <taxon>Pseudomonadati</taxon>
        <taxon>Pseudomonadota</taxon>
        <taxon>Alphaproteobacteria</taxon>
        <taxon>Acetobacterales</taxon>
        <taxon>Acetobacteraceae</taxon>
        <taxon>Tanticharoenia</taxon>
    </lineage>
</organism>
<dbReference type="OrthoDB" id="7060065at2"/>
<keyword evidence="2" id="KW-0328">Glycosyltransferase</keyword>
<dbReference type="InterPro" id="IPR029057">
    <property type="entry name" value="PRTase-like"/>
</dbReference>
<dbReference type="Pfam" id="PF00156">
    <property type="entry name" value="Pribosyltran"/>
    <property type="match status" value="1"/>
</dbReference>
<dbReference type="Proteomes" id="UP000032679">
    <property type="component" value="Unassembled WGS sequence"/>
</dbReference>
<keyword evidence="3" id="KW-1185">Reference proteome</keyword>
<reference evidence="2 3" key="1">
    <citation type="submission" date="2012-10" db="EMBL/GenBank/DDBJ databases">
        <title>Genome sequencing of Tanticharoenia sakaeratensis NBRC 103193.</title>
        <authorList>
            <person name="Azuma Y."/>
            <person name="Hadano H."/>
            <person name="Hirakawa H."/>
            <person name="Matsushita K."/>
        </authorList>
    </citation>
    <scope>NUCLEOTIDE SEQUENCE [LARGE SCALE GENOMIC DNA]</scope>
    <source>
        <strain evidence="2 3">NBRC 103193</strain>
    </source>
</reference>
<comment type="caution">
    <text evidence="2">The sequence shown here is derived from an EMBL/GenBank/DDBJ whole genome shotgun (WGS) entry which is preliminary data.</text>
</comment>
<dbReference type="Gene3D" id="3.40.50.2020">
    <property type="match status" value="1"/>
</dbReference>
<dbReference type="STRING" id="1231623.Tasa_016_029"/>
<protein>
    <submittedName>
        <fullName evidence="2">Phosphoribosyltransferase</fullName>
    </submittedName>
</protein>
<dbReference type="InterPro" id="IPR000836">
    <property type="entry name" value="PRTase_dom"/>
</dbReference>
<proteinExistence type="predicted"/>
<dbReference type="PANTHER" id="PTHR43218:SF1">
    <property type="entry name" value="PHOSPHORIBOSYLTRANSFERASE"/>
    <property type="match status" value="1"/>
</dbReference>
<name>A0A0D6MKA9_9PROT</name>
<dbReference type="AlphaFoldDB" id="A0A0D6MKA9"/>
<dbReference type="RefSeq" id="WP_048848665.1">
    <property type="nucleotide sequence ID" value="NZ_BALE01000016.1"/>
</dbReference>
<dbReference type="EMBL" id="BALE01000016">
    <property type="protein sequence ID" value="GAN54109.1"/>
    <property type="molecule type" value="Genomic_DNA"/>
</dbReference>
<evidence type="ECO:0000259" key="1">
    <source>
        <dbReference type="Pfam" id="PF00156"/>
    </source>
</evidence>
<feature type="domain" description="Phosphoribosyltransferase" evidence="1">
    <location>
        <begin position="64"/>
        <end position="182"/>
    </location>
</feature>
<sequence>MNSYYVTLTSNDTAATPADRHAVILNDGSRLELPLQPLPGGDMAVALLMSNQTSFAVERGLAQRLTAIARAAEPDAIVGVPTMGLSYARPVADALGFADYTALGHSRKFWYDETLSEPVVSITSPGQAKRLYLDPALVERVKGRRVVVVDDVLNTGNTVVAAYRLLQKAGAEIVGIAAVLTEGWDWHAALSAVDPATPKLVHALGHIPMFGRSDAGWTPIARTDRTAHPAR</sequence>
<evidence type="ECO:0000313" key="2">
    <source>
        <dbReference type="EMBL" id="GAN54109.1"/>
    </source>
</evidence>
<accession>A0A0D6MKA9</accession>
<dbReference type="SUPFAM" id="SSF53271">
    <property type="entry name" value="PRTase-like"/>
    <property type="match status" value="1"/>
</dbReference>
<dbReference type="NCBIfam" id="NF004689">
    <property type="entry name" value="PRK06031.1"/>
    <property type="match status" value="1"/>
</dbReference>
<evidence type="ECO:0000313" key="3">
    <source>
        <dbReference type="Proteomes" id="UP000032679"/>
    </source>
</evidence>
<keyword evidence="2" id="KW-0808">Transferase</keyword>
<dbReference type="GO" id="GO:0016757">
    <property type="term" value="F:glycosyltransferase activity"/>
    <property type="evidence" value="ECO:0007669"/>
    <property type="project" value="UniProtKB-KW"/>
</dbReference>